<evidence type="ECO:0000313" key="2">
    <source>
        <dbReference type="EMBL" id="KAG6580564.1"/>
    </source>
</evidence>
<dbReference type="AlphaFoldDB" id="A0AAV6MEW1"/>
<feature type="transmembrane region" description="Helical" evidence="1">
    <location>
        <begin position="6"/>
        <end position="22"/>
    </location>
</feature>
<evidence type="ECO:0000313" key="3">
    <source>
        <dbReference type="Proteomes" id="UP000685013"/>
    </source>
</evidence>
<name>A0AAV6MEW1_9ROSI</name>
<protein>
    <submittedName>
        <fullName evidence="2">Uncharacterized protein</fullName>
    </submittedName>
</protein>
<gene>
    <name evidence="2" type="ORF">SDJN03_20566</name>
</gene>
<keyword evidence="1" id="KW-1133">Transmembrane helix</keyword>
<accession>A0AAV6MEW1</accession>
<reference evidence="2 3" key="1">
    <citation type="journal article" date="2021" name="Hortic Res">
        <title>The domestication of Cucurbita argyrosperma as revealed by the genome of its wild relative.</title>
        <authorList>
            <person name="Barrera-Redondo J."/>
            <person name="Sanchez-de la Vega G."/>
            <person name="Aguirre-Liguori J.A."/>
            <person name="Castellanos-Morales G."/>
            <person name="Gutierrez-Guerrero Y.T."/>
            <person name="Aguirre-Dugua X."/>
            <person name="Aguirre-Planter E."/>
            <person name="Tenaillon M.I."/>
            <person name="Lira-Saade R."/>
            <person name="Eguiarte L.E."/>
        </authorList>
    </citation>
    <scope>NUCLEOTIDE SEQUENCE [LARGE SCALE GENOMIC DNA]</scope>
    <source>
        <strain evidence="2">JBR-2021</strain>
    </source>
</reference>
<keyword evidence="1" id="KW-0812">Transmembrane</keyword>
<sequence>METDVIQAGALLIVIVAGFSGFQTPQFGRSFYIHSLIPSEDPIRIHFIGILVGFLDPLLRTTWCPALADSTSKFTSSGHHPNQLPNLLLADIIPFRYHLPSQPT</sequence>
<organism evidence="2 3">
    <name type="scientific">Cucurbita argyrosperma subsp. sororia</name>
    <dbReference type="NCBI Taxonomy" id="37648"/>
    <lineage>
        <taxon>Eukaryota</taxon>
        <taxon>Viridiplantae</taxon>
        <taxon>Streptophyta</taxon>
        <taxon>Embryophyta</taxon>
        <taxon>Tracheophyta</taxon>
        <taxon>Spermatophyta</taxon>
        <taxon>Magnoliopsida</taxon>
        <taxon>eudicotyledons</taxon>
        <taxon>Gunneridae</taxon>
        <taxon>Pentapetalae</taxon>
        <taxon>rosids</taxon>
        <taxon>fabids</taxon>
        <taxon>Cucurbitales</taxon>
        <taxon>Cucurbitaceae</taxon>
        <taxon>Cucurbiteae</taxon>
        <taxon>Cucurbita</taxon>
    </lineage>
</organism>
<keyword evidence="1" id="KW-0472">Membrane</keyword>
<keyword evidence="3" id="KW-1185">Reference proteome</keyword>
<feature type="non-terminal residue" evidence="2">
    <location>
        <position position="1"/>
    </location>
</feature>
<evidence type="ECO:0000256" key="1">
    <source>
        <dbReference type="SAM" id="Phobius"/>
    </source>
</evidence>
<comment type="caution">
    <text evidence="2">The sequence shown here is derived from an EMBL/GenBank/DDBJ whole genome shotgun (WGS) entry which is preliminary data.</text>
</comment>
<proteinExistence type="predicted"/>
<dbReference type="Proteomes" id="UP000685013">
    <property type="component" value="Chromosome 14"/>
</dbReference>
<dbReference type="EMBL" id="JAGKQH010000014">
    <property type="protein sequence ID" value="KAG6580564.1"/>
    <property type="molecule type" value="Genomic_DNA"/>
</dbReference>